<protein>
    <submittedName>
        <fullName evidence="1">Transcript variant X1</fullName>
    </submittedName>
</protein>
<gene>
    <name evidence="1" type="ORF">G4P62_008597</name>
</gene>
<dbReference type="KEGG" id="nfu:107383342"/>
<name>A0A9D2YJF3_NOTFU</name>
<dbReference type="Proteomes" id="UP000822369">
    <property type="component" value="Chromosome 5"/>
</dbReference>
<accession>A0A9D2YJF3</accession>
<comment type="caution">
    <text evidence="1">The sequence shown here is derived from an EMBL/GenBank/DDBJ whole genome shotgun (WGS) entry which is preliminary data.</text>
</comment>
<organism evidence="1 2">
    <name type="scientific">Nothobranchius furzeri</name>
    <name type="common">Turquoise killifish</name>
    <dbReference type="NCBI Taxonomy" id="105023"/>
    <lineage>
        <taxon>Eukaryota</taxon>
        <taxon>Metazoa</taxon>
        <taxon>Chordata</taxon>
        <taxon>Craniata</taxon>
        <taxon>Vertebrata</taxon>
        <taxon>Euteleostomi</taxon>
        <taxon>Actinopterygii</taxon>
        <taxon>Neopterygii</taxon>
        <taxon>Teleostei</taxon>
        <taxon>Neoteleostei</taxon>
        <taxon>Acanthomorphata</taxon>
        <taxon>Ovalentaria</taxon>
        <taxon>Atherinomorphae</taxon>
        <taxon>Cyprinodontiformes</taxon>
        <taxon>Nothobranchiidae</taxon>
        <taxon>Nothobranchius</taxon>
    </lineage>
</organism>
<dbReference type="EMBL" id="JAAVVJ010000005">
    <property type="protein sequence ID" value="KAF7221720.1"/>
    <property type="molecule type" value="Genomic_DNA"/>
</dbReference>
<proteinExistence type="predicted"/>
<sequence>MLRFLCCCCDLGENSERQPLLQPRSARQTCPTPSDSQNEKRIGRLTMRRVNVPELDQRFTDVAESFNEQQEHHEAMLQHIRNLKQSWDCTGTDTQNFADCIKKIRDEQQATYRISLKMKCYDFSLTVEPVQEEHDEQPLPPNLKLAQDEIKGLSDSAKATVSKGTPLQQLISWMLQGQGQMAQQVKEAAGTFQEQGRLTANLDENIKEVRRAKELSLGYRKVAAEVYNEAAQIAGVCV</sequence>
<evidence type="ECO:0000313" key="2">
    <source>
        <dbReference type="Proteomes" id="UP000822369"/>
    </source>
</evidence>
<dbReference type="OMA" id="CDCSHDD"/>
<evidence type="ECO:0000313" key="1">
    <source>
        <dbReference type="EMBL" id="KAF7221720.1"/>
    </source>
</evidence>
<dbReference type="OrthoDB" id="9890799at2759"/>
<dbReference type="AlphaFoldDB" id="A0A9D2YJF3"/>
<reference evidence="1" key="1">
    <citation type="submission" date="2020-03" db="EMBL/GenBank/DDBJ databases">
        <title>Intra-Species Differences in Population Size shape Life History and Genome Evolution.</title>
        <authorList>
            <person name="Willemsen D."/>
            <person name="Cui R."/>
            <person name="Valenzano D.R."/>
        </authorList>
    </citation>
    <scope>NUCLEOTIDE SEQUENCE</scope>
    <source>
        <strain evidence="1">GRZ</strain>
        <tissue evidence="1">Whole</tissue>
    </source>
</reference>